<protein>
    <submittedName>
        <fullName evidence="3">Neutral/alkaline non-lysosomal ceramidase N-terminal domain-containing protein</fullName>
    </submittedName>
</protein>
<dbReference type="Pfam" id="PF04734">
    <property type="entry name" value="Ceramidase_alk"/>
    <property type="match status" value="1"/>
</dbReference>
<evidence type="ECO:0000256" key="1">
    <source>
        <dbReference type="SAM" id="SignalP"/>
    </source>
</evidence>
<dbReference type="EMBL" id="JBHSMA010000001">
    <property type="protein sequence ID" value="MFC5408240.1"/>
    <property type="molecule type" value="Genomic_DNA"/>
</dbReference>
<dbReference type="Proteomes" id="UP001596106">
    <property type="component" value="Unassembled WGS sequence"/>
</dbReference>
<reference evidence="4" key="1">
    <citation type="journal article" date="2019" name="Int. J. Syst. Evol. Microbiol.">
        <title>The Global Catalogue of Microorganisms (GCM) 10K type strain sequencing project: providing services to taxonomists for standard genome sequencing and annotation.</title>
        <authorList>
            <consortium name="The Broad Institute Genomics Platform"/>
            <consortium name="The Broad Institute Genome Sequencing Center for Infectious Disease"/>
            <person name="Wu L."/>
            <person name="Ma J."/>
        </authorList>
    </citation>
    <scope>NUCLEOTIDE SEQUENCE [LARGE SCALE GENOMIC DNA]</scope>
    <source>
        <strain evidence="4">CCUG 55250</strain>
    </source>
</reference>
<dbReference type="InterPro" id="IPR031329">
    <property type="entry name" value="NEUT/ALK_ceramidase_N"/>
</dbReference>
<sequence length="452" mass="49850">MKTRCRAIWLLLTVLVASSGFSQSWKAGVARMVITPKEPQWMAGYAARTHASEGTLHDLWAKALALEDERGQKAVLVTTDLLGFPKALSDRIRTRLNQQAGLTKAQILLNSSHTHSGPVLASALYDIYPLDVDERAKIDRYTRQLEDQIVALVSQALQKMEPVQLFAQNGVTRFQVNRRNNSEGNLREQTDLNGPNDYAVPVIKVVNAAGKLKALAFGYACHPTVLDQYQWSGDYVGFAQLELEKAHPGVTALFFQGAAGDQNPIPRRTIPLARQYGRELAAAVDRVLDEPMRPLPAQLRTAYSEIELPLAPPPAQSELIKMSQGAEGYPKRWASRMLAEKEQGQPVRSSYPYPLQVWQLGNQAVFSFGGELVIDYAIACKKQFGPDVFVLGYSNDVMGYIPSPVILQEGGYEGATSQMVYGLPSVWAPGIFDRIQQEVSKLAEQAGIPAVK</sequence>
<name>A0ABW0I6W4_9BACT</name>
<feature type="chain" id="PRO_5045063056" evidence="1">
    <location>
        <begin position="28"/>
        <end position="452"/>
    </location>
</feature>
<accession>A0ABW0I6W4</accession>
<keyword evidence="1" id="KW-0732">Signal</keyword>
<proteinExistence type="predicted"/>
<evidence type="ECO:0000313" key="3">
    <source>
        <dbReference type="EMBL" id="MFC5408240.1"/>
    </source>
</evidence>
<keyword evidence="4" id="KW-1185">Reference proteome</keyword>
<organism evidence="3 4">
    <name type="scientific">Larkinella bovis</name>
    <dbReference type="NCBI Taxonomy" id="683041"/>
    <lineage>
        <taxon>Bacteria</taxon>
        <taxon>Pseudomonadati</taxon>
        <taxon>Bacteroidota</taxon>
        <taxon>Cytophagia</taxon>
        <taxon>Cytophagales</taxon>
        <taxon>Spirosomataceae</taxon>
        <taxon>Larkinella</taxon>
    </lineage>
</organism>
<dbReference type="RefSeq" id="WP_379840925.1">
    <property type="nucleotide sequence ID" value="NZ_JBHSMA010000001.1"/>
</dbReference>
<feature type="domain" description="Neutral/alkaline non-lysosomal ceramidase N-terminal" evidence="2">
    <location>
        <begin position="28"/>
        <end position="250"/>
    </location>
</feature>
<gene>
    <name evidence="3" type="ORF">ACFPMF_02890</name>
</gene>
<evidence type="ECO:0000313" key="4">
    <source>
        <dbReference type="Proteomes" id="UP001596106"/>
    </source>
</evidence>
<comment type="caution">
    <text evidence="3">The sequence shown here is derived from an EMBL/GenBank/DDBJ whole genome shotgun (WGS) entry which is preliminary data.</text>
</comment>
<evidence type="ECO:0000259" key="2">
    <source>
        <dbReference type="Pfam" id="PF04734"/>
    </source>
</evidence>
<feature type="signal peptide" evidence="1">
    <location>
        <begin position="1"/>
        <end position="27"/>
    </location>
</feature>